<name>A0A420E8H8_9ALTE</name>
<dbReference type="AlphaFoldDB" id="A0A420E8H8"/>
<sequence>MDERRNFLRIIFERPAQIRHGNTTWTTSLHDLSLRGALVNEPNDWDSELKLVTLSFLLDEDSEQPLNIVMDTKVKHQRDGLLGLECHHIDIESITELKRLIELNLGNDDLLHRELEQLVGN</sequence>
<proteinExistence type="predicted"/>
<reference evidence="3 4" key="1">
    <citation type="submission" date="2018-09" db="EMBL/GenBank/DDBJ databases">
        <authorList>
            <person name="Wang Z."/>
        </authorList>
    </citation>
    <scope>NUCLEOTIDE SEQUENCE [LARGE SCALE GENOMIC DNA]</scope>
    <source>
        <strain evidence="3 4">ALS 81</strain>
    </source>
</reference>
<protein>
    <recommendedName>
        <fullName evidence="1">Cyclic diguanosine monophosphate-binding protein</fullName>
        <shortName evidence="1">c-di-GMP-binding protein</shortName>
    </recommendedName>
    <alternativeName>
        <fullName evidence="1">Pilz domain-containing protein</fullName>
    </alternativeName>
</protein>
<keyword evidence="1" id="KW-0973">c-di-GMP</keyword>
<feature type="domain" description="PilZ" evidence="2">
    <location>
        <begin position="3"/>
        <end position="102"/>
    </location>
</feature>
<keyword evidence="4" id="KW-1185">Reference proteome</keyword>
<dbReference type="InterPro" id="IPR027021">
    <property type="entry name" value="C-di-GMP_BP_PA4608"/>
</dbReference>
<dbReference type="Proteomes" id="UP000286482">
    <property type="component" value="Unassembled WGS sequence"/>
</dbReference>
<evidence type="ECO:0000313" key="3">
    <source>
        <dbReference type="EMBL" id="RKF15725.1"/>
    </source>
</evidence>
<comment type="subunit">
    <text evidence="1">Monomer in both c-di-GMP-bound and free forms.</text>
</comment>
<evidence type="ECO:0000313" key="4">
    <source>
        <dbReference type="Proteomes" id="UP000286482"/>
    </source>
</evidence>
<gene>
    <name evidence="3" type="ORF">DBZ36_15205</name>
</gene>
<dbReference type="OrthoDB" id="5298508at2"/>
<dbReference type="GO" id="GO:0035438">
    <property type="term" value="F:cyclic-di-GMP binding"/>
    <property type="evidence" value="ECO:0007669"/>
    <property type="project" value="InterPro"/>
</dbReference>
<dbReference type="Gene3D" id="2.40.10.220">
    <property type="entry name" value="predicted glycosyltransferase like domains"/>
    <property type="match status" value="1"/>
</dbReference>
<accession>A0A420E8H8</accession>
<dbReference type="RefSeq" id="WP_120355811.1">
    <property type="nucleotide sequence ID" value="NZ_RAQO01000008.1"/>
</dbReference>
<dbReference type="SUPFAM" id="SSF141371">
    <property type="entry name" value="PilZ domain-like"/>
    <property type="match status" value="1"/>
</dbReference>
<keyword evidence="1" id="KW-0547">Nucleotide-binding</keyword>
<dbReference type="EMBL" id="RAQO01000008">
    <property type="protein sequence ID" value="RKF15725.1"/>
    <property type="molecule type" value="Genomic_DNA"/>
</dbReference>
<organism evidence="3 4">
    <name type="scientific">Alginatibacterium sediminis</name>
    <dbReference type="NCBI Taxonomy" id="2164068"/>
    <lineage>
        <taxon>Bacteria</taxon>
        <taxon>Pseudomonadati</taxon>
        <taxon>Pseudomonadota</taxon>
        <taxon>Gammaproteobacteria</taxon>
        <taxon>Alteromonadales</taxon>
        <taxon>Alteromonadaceae</taxon>
        <taxon>Alginatibacterium</taxon>
    </lineage>
</organism>
<evidence type="ECO:0000259" key="2">
    <source>
        <dbReference type="Pfam" id="PF07238"/>
    </source>
</evidence>
<evidence type="ECO:0000256" key="1">
    <source>
        <dbReference type="PIRNR" id="PIRNR028141"/>
    </source>
</evidence>
<comment type="caution">
    <text evidence="3">The sequence shown here is derived from an EMBL/GenBank/DDBJ whole genome shotgun (WGS) entry which is preliminary data.</text>
</comment>
<dbReference type="InterPro" id="IPR009875">
    <property type="entry name" value="PilZ_domain"/>
</dbReference>
<comment type="function">
    <text evidence="1">Binds the second messenger bis-(3'-5') cyclic dimeric guanosine monophosphate (c-di-GMP). Can bind two c-di-GMP molecules per monomer. May play a role in bacterial second-messenger regulated processes. Binding to c-di-GMP induces a conformational change of the C- and N-termini resulting in the exposure of a highly negative surface on one side of the protein to a possible effector protein.</text>
</comment>
<dbReference type="PIRSF" id="PIRSF028141">
    <property type="entry name" value="C-di-GMP_BP_PA4608"/>
    <property type="match status" value="1"/>
</dbReference>
<dbReference type="Pfam" id="PF07238">
    <property type="entry name" value="PilZ"/>
    <property type="match status" value="1"/>
</dbReference>